<keyword evidence="5" id="KW-0547">Nucleotide-binding</keyword>
<keyword evidence="3" id="KW-0677">Repeat</keyword>
<dbReference type="AlphaFoldDB" id="A0ABD1WTT1"/>
<organism evidence="7 8">
    <name type="scientific">Forsythia ovata</name>
    <dbReference type="NCBI Taxonomy" id="205694"/>
    <lineage>
        <taxon>Eukaryota</taxon>
        <taxon>Viridiplantae</taxon>
        <taxon>Streptophyta</taxon>
        <taxon>Embryophyta</taxon>
        <taxon>Tracheophyta</taxon>
        <taxon>Spermatophyta</taxon>
        <taxon>Magnoliopsida</taxon>
        <taxon>eudicotyledons</taxon>
        <taxon>Gunneridae</taxon>
        <taxon>Pentapetalae</taxon>
        <taxon>asterids</taxon>
        <taxon>lamiids</taxon>
        <taxon>Lamiales</taxon>
        <taxon>Oleaceae</taxon>
        <taxon>Forsythieae</taxon>
        <taxon>Forsythia</taxon>
    </lineage>
</organism>
<keyword evidence="2" id="KW-0433">Leucine-rich repeat</keyword>
<gene>
    <name evidence="7" type="ORF">Fot_06725</name>
</gene>
<keyword evidence="4" id="KW-0611">Plant defense</keyword>
<dbReference type="GO" id="GO:0006952">
    <property type="term" value="P:defense response"/>
    <property type="evidence" value="ECO:0007669"/>
    <property type="project" value="UniProtKB-KW"/>
</dbReference>
<accession>A0ABD1WTT1</accession>
<reference evidence="8" key="1">
    <citation type="submission" date="2024-07" db="EMBL/GenBank/DDBJ databases">
        <title>Two chromosome-level genome assemblies of Korean endemic species Abeliophyllum distichum and Forsythia ovata (Oleaceae).</title>
        <authorList>
            <person name="Jang H."/>
        </authorList>
    </citation>
    <scope>NUCLEOTIDE SEQUENCE [LARGE SCALE GENOMIC DNA]</scope>
</reference>
<proteinExistence type="inferred from homology"/>
<dbReference type="EMBL" id="JBFOLJ010000002">
    <property type="protein sequence ID" value="KAL2553106.1"/>
    <property type="molecule type" value="Genomic_DNA"/>
</dbReference>
<feature type="compositionally biased region" description="Low complexity" evidence="6">
    <location>
        <begin position="151"/>
        <end position="160"/>
    </location>
</feature>
<dbReference type="InterPro" id="IPR038005">
    <property type="entry name" value="RX-like_CC"/>
</dbReference>
<evidence type="ECO:0000256" key="1">
    <source>
        <dbReference type="ARBA" id="ARBA00008894"/>
    </source>
</evidence>
<sequence>MAYAALLSLTQTLEQILHSHDQSRILHEEKQIKSLYEKLSFLLSFLEDSTHKYSETFTSLEGRIRDATYKAEDIIESNMSKRIRDAKYKAEDMIGEKNYPPAFLQSKRSMDNLEQKYEGLQKVIEELDSISKDVEKMKDIEDLQPSMPDGSSKSRSSNSSTMVEFDDDLMQITELPSKLEINSVVEMEGIANKKNIPRHETTSWNKVRDNRGQIREEALCKGFDILDSECQHNLKLKKALAKMFNLITTPYNKMKSYKLKLIFSKFETLQQPHAHR</sequence>
<name>A0ABD1WTT1_9LAMI</name>
<dbReference type="Proteomes" id="UP001604277">
    <property type="component" value="Unassembled WGS sequence"/>
</dbReference>
<evidence type="ECO:0000256" key="3">
    <source>
        <dbReference type="ARBA" id="ARBA00022737"/>
    </source>
</evidence>
<evidence type="ECO:0000256" key="4">
    <source>
        <dbReference type="ARBA" id="ARBA00022821"/>
    </source>
</evidence>
<dbReference type="CDD" id="cd14798">
    <property type="entry name" value="RX-CC_like"/>
    <property type="match status" value="1"/>
</dbReference>
<evidence type="ECO:0000313" key="7">
    <source>
        <dbReference type="EMBL" id="KAL2553106.1"/>
    </source>
</evidence>
<comment type="caution">
    <text evidence="7">The sequence shown here is derived from an EMBL/GenBank/DDBJ whole genome shotgun (WGS) entry which is preliminary data.</text>
</comment>
<dbReference type="Gene3D" id="1.20.5.4130">
    <property type="match status" value="1"/>
</dbReference>
<protein>
    <submittedName>
        <fullName evidence="7">NBS-LRR class resistance protein Fy8-Ry8</fullName>
    </submittedName>
</protein>
<evidence type="ECO:0000313" key="8">
    <source>
        <dbReference type="Proteomes" id="UP001604277"/>
    </source>
</evidence>
<comment type="similarity">
    <text evidence="1">Belongs to the disease resistance NB-LRR family.</text>
</comment>
<keyword evidence="8" id="KW-1185">Reference proteome</keyword>
<evidence type="ECO:0000256" key="6">
    <source>
        <dbReference type="SAM" id="MobiDB-lite"/>
    </source>
</evidence>
<feature type="region of interest" description="Disordered" evidence="6">
    <location>
        <begin position="139"/>
        <end position="160"/>
    </location>
</feature>
<keyword evidence="5" id="KW-0067">ATP-binding</keyword>
<evidence type="ECO:0000256" key="2">
    <source>
        <dbReference type="ARBA" id="ARBA00022614"/>
    </source>
</evidence>
<dbReference type="GO" id="GO:0005524">
    <property type="term" value="F:ATP binding"/>
    <property type="evidence" value="ECO:0007669"/>
    <property type="project" value="UniProtKB-KW"/>
</dbReference>
<evidence type="ECO:0000256" key="5">
    <source>
        <dbReference type="ARBA" id="ARBA00022840"/>
    </source>
</evidence>